<evidence type="ECO:0000256" key="1">
    <source>
        <dbReference type="SAM" id="Phobius"/>
    </source>
</evidence>
<dbReference type="RefSeq" id="WP_184202657.1">
    <property type="nucleotide sequence ID" value="NZ_BMOX01000062.1"/>
</dbReference>
<accession>A0A841LJM6</accession>
<dbReference type="EMBL" id="JACIIV010000034">
    <property type="protein sequence ID" value="MBB6229168.1"/>
    <property type="molecule type" value="Genomic_DNA"/>
</dbReference>
<feature type="transmembrane region" description="Helical" evidence="1">
    <location>
        <begin position="12"/>
        <end position="31"/>
    </location>
</feature>
<keyword evidence="1" id="KW-0472">Membrane</keyword>
<evidence type="ECO:0000313" key="3">
    <source>
        <dbReference type="Proteomes" id="UP000538147"/>
    </source>
</evidence>
<keyword evidence="1" id="KW-0812">Transmembrane</keyword>
<sequence length="92" mass="10018">MTAPPLSRAVHAMLWLAVAGWKVLLVVVLLGDADRRWPVAVFALLMALMTAWAAVQWRGWMAAGREWPRTGLPLAGAMLLLPAKILSLEFAG</sequence>
<evidence type="ECO:0000313" key="2">
    <source>
        <dbReference type="EMBL" id="MBB6229168.1"/>
    </source>
</evidence>
<name>A0A841LJM6_9SPHN</name>
<organism evidence="2 3">
    <name type="scientific">Polymorphobacter multimanifer</name>
    <dbReference type="NCBI Taxonomy" id="1070431"/>
    <lineage>
        <taxon>Bacteria</taxon>
        <taxon>Pseudomonadati</taxon>
        <taxon>Pseudomonadota</taxon>
        <taxon>Alphaproteobacteria</taxon>
        <taxon>Sphingomonadales</taxon>
        <taxon>Sphingosinicellaceae</taxon>
        <taxon>Polymorphobacter</taxon>
    </lineage>
</organism>
<keyword evidence="3" id="KW-1185">Reference proteome</keyword>
<gene>
    <name evidence="2" type="ORF">FHS79_003369</name>
</gene>
<dbReference type="AlphaFoldDB" id="A0A841LJM6"/>
<dbReference type="Proteomes" id="UP000538147">
    <property type="component" value="Unassembled WGS sequence"/>
</dbReference>
<comment type="caution">
    <text evidence="2">The sequence shown here is derived from an EMBL/GenBank/DDBJ whole genome shotgun (WGS) entry which is preliminary data.</text>
</comment>
<feature type="transmembrane region" description="Helical" evidence="1">
    <location>
        <begin position="37"/>
        <end position="55"/>
    </location>
</feature>
<protein>
    <submittedName>
        <fullName evidence="2">Uncharacterized protein</fullName>
    </submittedName>
</protein>
<proteinExistence type="predicted"/>
<keyword evidence="1" id="KW-1133">Transmembrane helix</keyword>
<reference evidence="2 3" key="1">
    <citation type="submission" date="2020-08" db="EMBL/GenBank/DDBJ databases">
        <title>Genomic Encyclopedia of Type Strains, Phase IV (KMG-IV): sequencing the most valuable type-strain genomes for metagenomic binning, comparative biology and taxonomic classification.</title>
        <authorList>
            <person name="Goeker M."/>
        </authorList>
    </citation>
    <scope>NUCLEOTIDE SEQUENCE [LARGE SCALE GENOMIC DNA]</scope>
    <source>
        <strain evidence="2 3">DSM 102189</strain>
    </source>
</reference>